<dbReference type="AlphaFoldDB" id="A0A919TYU7"/>
<proteinExistence type="predicted"/>
<evidence type="ECO:0000256" key="1">
    <source>
        <dbReference type="SAM" id="MobiDB-lite"/>
    </source>
</evidence>
<feature type="transmembrane region" description="Helical" evidence="2">
    <location>
        <begin position="48"/>
        <end position="69"/>
    </location>
</feature>
<feature type="region of interest" description="Disordered" evidence="1">
    <location>
        <begin position="72"/>
        <end position="95"/>
    </location>
</feature>
<evidence type="ECO:0000313" key="3">
    <source>
        <dbReference type="EMBL" id="GIG20990.1"/>
    </source>
</evidence>
<keyword evidence="2" id="KW-0812">Transmembrane</keyword>
<organism evidence="3 4">
    <name type="scientific">Cellulomonas chitinilytica</name>
    <dbReference type="NCBI Taxonomy" id="398759"/>
    <lineage>
        <taxon>Bacteria</taxon>
        <taxon>Bacillati</taxon>
        <taxon>Actinomycetota</taxon>
        <taxon>Actinomycetes</taxon>
        <taxon>Micrococcales</taxon>
        <taxon>Cellulomonadaceae</taxon>
        <taxon>Cellulomonas</taxon>
    </lineage>
</organism>
<dbReference type="SUPFAM" id="SSF82171">
    <property type="entry name" value="DPP6 N-terminal domain-like"/>
    <property type="match status" value="1"/>
</dbReference>
<accession>A0A919TYU7</accession>
<keyword evidence="2" id="KW-1133">Transmembrane helix</keyword>
<dbReference type="RefSeq" id="WP_203751423.1">
    <property type="nucleotide sequence ID" value="NZ_BONK01000005.1"/>
</dbReference>
<feature type="compositionally biased region" description="Low complexity" evidence="1">
    <location>
        <begin position="82"/>
        <end position="95"/>
    </location>
</feature>
<comment type="caution">
    <text evidence="3">The sequence shown here is derived from an EMBL/GenBank/DDBJ whole genome shotgun (WGS) entry which is preliminary data.</text>
</comment>
<keyword evidence="2" id="KW-0472">Membrane</keyword>
<sequence length="471" mass="47724">MARELNELMREAAAADEAVLAHVVTDGALARAVVGVRRRRRVRHAQQVVLGAAAVAAVGAVVVLGAATLRHPAPAESPSPSPSHEVTSSPSPSVSAPSATAAALVVEPGLPPYRPLTADVLASAGPGWVVVDYTPTVGAAKDLVHLLVVAPDGAVYRAADPQIGDQLGEPGIAFAVERWVAGSPSVVVSVGEGDSPVRARLDLLSGEVVPEGRGLPQASELVGIAPDGSEVWAGAYDEGVWLLAADGDARKVADATALGWGTDSGGDPSGRYLAVTVDGNDTRVLDLATEVLGPPVTTQGTYPACWFGGWADPGRLVMLCSAVGPAEPADAVVVVDVSGPSPVQVSAHQYASDELRPSAGLAWAGHGRLLADRPTTPGAGDMGVGCMLRPSWFDAEGRATTGLDGGAADLAGPVRATSVDGTVYVGEQGDCAVDNGGGNRLISIDPAGVATVLVPRLPTEEAGRFSWVVAR</sequence>
<evidence type="ECO:0000256" key="2">
    <source>
        <dbReference type="SAM" id="Phobius"/>
    </source>
</evidence>
<protein>
    <submittedName>
        <fullName evidence="3">Uncharacterized protein</fullName>
    </submittedName>
</protein>
<name>A0A919TYU7_9CELL</name>
<dbReference type="Proteomes" id="UP000632740">
    <property type="component" value="Unassembled WGS sequence"/>
</dbReference>
<reference evidence="3" key="1">
    <citation type="submission" date="2021-01" db="EMBL/GenBank/DDBJ databases">
        <title>Whole genome shotgun sequence of Cellulomonas chitinilytica NBRC 110799.</title>
        <authorList>
            <person name="Komaki H."/>
            <person name="Tamura T."/>
        </authorList>
    </citation>
    <scope>NUCLEOTIDE SEQUENCE</scope>
    <source>
        <strain evidence="3">NBRC 110799</strain>
    </source>
</reference>
<gene>
    <name evidence="3" type="ORF">Cch01nite_17140</name>
</gene>
<evidence type="ECO:0000313" key="4">
    <source>
        <dbReference type="Proteomes" id="UP000632740"/>
    </source>
</evidence>
<dbReference type="EMBL" id="BONK01000005">
    <property type="protein sequence ID" value="GIG20990.1"/>
    <property type="molecule type" value="Genomic_DNA"/>
</dbReference>
<keyword evidence="4" id="KW-1185">Reference proteome</keyword>